<accession>A0A0R3XAW6</accession>
<dbReference type="AlphaFoldDB" id="A0A0R3XAW6"/>
<proteinExistence type="inferred from homology"/>
<dbReference type="PANTHER" id="PTHR21432">
    <property type="entry name" value="ACETYL-COA HYDROLASE-RELATED"/>
    <property type="match status" value="1"/>
</dbReference>
<dbReference type="InterPro" id="IPR026888">
    <property type="entry name" value="AcetylCoA_hyd_C"/>
</dbReference>
<sequence>LLHTSVDTWTLTLRSLCTGQSVVGRRRLFQLVMLMASSLATSSRRFLVGVCSIPLFRRNVHVTTPCCYYVEGSHEPFAPIPDRFPRWATSGEDAFSHLKDGAKVFVHGGAATPSLLVKELHQYVMSRGIKDVQLFHIHTEGPFPFNDPECAGHFRTNSLFTGSNCRQAINEGRADFTPIFLSEIPLLFRRKHVELDLAIVSITPPDRHGFCSLGPSVDVTRSAIQNAKFIVGQVNPHMPLTRGDASIHVSNIGVLMHGPQPLHETKARKITEVEQRIGKYIAEELVPDGATMQMGIGSIPDAVLSQLTNHQHLGVHTEMFSDRLVDLVKLGVITNSMKKMRPGKIVTSFVIGTKKCFDFLDNNPFVDMCDIAWVNSPVIIAQNPRPMAINSCIEVDLTGQVVSDSIGSRIYSGVGGQVDFIRGAAISTDGEGKPIIALPSVTSKGESKIVPFLKEGGGIVTTRAHVHYIVTEFGIAYLFGRNLRQRAYALINIAHPDHREALEKAAFERLKVMPSPD</sequence>
<dbReference type="Gene3D" id="3.40.1080.20">
    <property type="entry name" value="Acetyl-CoA hydrolase/transferase C-terminal domain"/>
    <property type="match status" value="1"/>
</dbReference>
<dbReference type="STRING" id="6205.A0A0R3XAW6"/>
<comment type="similarity">
    <text evidence="1">Belongs to the acetyl-CoA hydrolase/transferase family.</text>
</comment>
<dbReference type="SUPFAM" id="SSF100950">
    <property type="entry name" value="NagB/RpiA/CoA transferase-like"/>
    <property type="match status" value="2"/>
</dbReference>
<evidence type="ECO:0000313" key="5">
    <source>
        <dbReference type="WBParaSite" id="TTAC_0001069301-mRNA-1"/>
    </source>
</evidence>
<feature type="domain" description="Acetyl-CoA hydrolase/transferase C-terminal" evidence="4">
    <location>
        <begin position="352"/>
        <end position="506"/>
    </location>
</feature>
<dbReference type="InterPro" id="IPR037171">
    <property type="entry name" value="NagB/RpiA_transferase-like"/>
</dbReference>
<organism evidence="5">
    <name type="scientific">Hydatigena taeniaeformis</name>
    <name type="common">Feline tapeworm</name>
    <name type="synonym">Taenia taeniaeformis</name>
    <dbReference type="NCBI Taxonomy" id="6205"/>
    <lineage>
        <taxon>Eukaryota</taxon>
        <taxon>Metazoa</taxon>
        <taxon>Spiralia</taxon>
        <taxon>Lophotrochozoa</taxon>
        <taxon>Platyhelminthes</taxon>
        <taxon>Cestoda</taxon>
        <taxon>Eucestoda</taxon>
        <taxon>Cyclophyllidea</taxon>
        <taxon>Taeniidae</taxon>
        <taxon>Hydatigera</taxon>
    </lineage>
</organism>
<dbReference type="Pfam" id="PF13336">
    <property type="entry name" value="AcetylCoA_hyd_C"/>
    <property type="match status" value="1"/>
</dbReference>
<protein>
    <submittedName>
        <fullName evidence="5">Acetyl-CoA hydrolase</fullName>
    </submittedName>
</protein>
<dbReference type="PANTHER" id="PTHR21432:SF20">
    <property type="entry name" value="ACETYL-COA HYDROLASE"/>
    <property type="match status" value="1"/>
</dbReference>
<dbReference type="GO" id="GO:0006083">
    <property type="term" value="P:acetate metabolic process"/>
    <property type="evidence" value="ECO:0007669"/>
    <property type="project" value="InterPro"/>
</dbReference>
<evidence type="ECO:0000256" key="1">
    <source>
        <dbReference type="ARBA" id="ARBA00009632"/>
    </source>
</evidence>
<keyword evidence="2" id="KW-0808">Transferase</keyword>
<dbReference type="Gene3D" id="3.40.1080.10">
    <property type="entry name" value="Glutaconate Coenzyme A-transferase"/>
    <property type="match status" value="1"/>
</dbReference>
<feature type="domain" description="Acetyl-CoA hydrolase/transferase N-terminal" evidence="3">
    <location>
        <begin position="94"/>
        <end position="252"/>
    </location>
</feature>
<dbReference type="GO" id="GO:0005739">
    <property type="term" value="C:mitochondrion"/>
    <property type="evidence" value="ECO:0007669"/>
    <property type="project" value="TreeGrafter"/>
</dbReference>
<evidence type="ECO:0000256" key="2">
    <source>
        <dbReference type="ARBA" id="ARBA00022679"/>
    </source>
</evidence>
<dbReference type="InterPro" id="IPR038460">
    <property type="entry name" value="AcetylCoA_hyd_C_sf"/>
</dbReference>
<dbReference type="Pfam" id="PF02550">
    <property type="entry name" value="AcetylCoA_hydro"/>
    <property type="match status" value="1"/>
</dbReference>
<evidence type="ECO:0000259" key="4">
    <source>
        <dbReference type="Pfam" id="PF13336"/>
    </source>
</evidence>
<dbReference type="InterPro" id="IPR003702">
    <property type="entry name" value="ActCoA_hydro_N"/>
</dbReference>
<reference evidence="5" key="1">
    <citation type="submission" date="2017-02" db="UniProtKB">
        <authorList>
            <consortium name="WormBaseParasite"/>
        </authorList>
    </citation>
    <scope>IDENTIFICATION</scope>
</reference>
<name>A0A0R3XAW6_HYDTA</name>
<dbReference type="Gene3D" id="3.30.750.70">
    <property type="entry name" value="4-hydroxybutyrate coenzyme like domains"/>
    <property type="match status" value="1"/>
</dbReference>
<dbReference type="GO" id="GO:0008775">
    <property type="term" value="F:acetate CoA-transferase activity"/>
    <property type="evidence" value="ECO:0007669"/>
    <property type="project" value="InterPro"/>
</dbReference>
<dbReference type="InterPro" id="IPR046433">
    <property type="entry name" value="ActCoA_hydro"/>
</dbReference>
<evidence type="ECO:0000259" key="3">
    <source>
        <dbReference type="Pfam" id="PF02550"/>
    </source>
</evidence>
<dbReference type="WBParaSite" id="TTAC_0001069301-mRNA-1">
    <property type="protein sequence ID" value="TTAC_0001069301-mRNA-1"/>
    <property type="gene ID" value="TTAC_0001069301"/>
</dbReference>